<dbReference type="OrthoDB" id="10262413at2759"/>
<dbReference type="GO" id="GO:0004029">
    <property type="term" value="F:aldehyde dehydrogenase (NAD+) activity"/>
    <property type="evidence" value="ECO:0007669"/>
    <property type="project" value="TreeGrafter"/>
</dbReference>
<gene>
    <name evidence="2" type="ORF">E0L32_007695</name>
</gene>
<dbReference type="InterPro" id="IPR001509">
    <property type="entry name" value="Epimerase_deHydtase"/>
</dbReference>
<evidence type="ECO:0000313" key="3">
    <source>
        <dbReference type="Proteomes" id="UP000319257"/>
    </source>
</evidence>
<sequence length="300" mass="31499">MHVFVTGATGLIGKAITKDLINAGHTVLGLARSDNSANELVALGAAVLRGSLQDLDILKEGAASSDGAIHVAFAHDHGDFFESCNTDQRAVQAMADGLAGSDRPLVVTSVTTLLPHGRLVTEDDSCFPTSPIFAARGQCETLAKKLASNGSRAIIMRLPPTNHGDGDHVFVARLIALARAKGVSVYLNDGQNRWPAVHYLDSAVAYRLALENGTAGSTFHAVAEQGVKMKDIAEVIGAKLGVPVVSKPSGEAEDHFGPFLGQVVTVDNPTSSFKTREALGWNPQQCGLLSDLENGAYFSS</sequence>
<comment type="caution">
    <text evidence="2">The sequence shown here is derived from an EMBL/GenBank/DDBJ whole genome shotgun (WGS) entry which is preliminary data.</text>
</comment>
<dbReference type="RefSeq" id="XP_030993427.1">
    <property type="nucleotide sequence ID" value="XM_031142468.1"/>
</dbReference>
<protein>
    <recommendedName>
        <fullName evidence="1">NAD-dependent epimerase/dehydratase domain-containing protein</fullName>
    </recommendedName>
</protein>
<accession>A0A507AY74</accession>
<dbReference type="AlphaFoldDB" id="A0A507AY74"/>
<dbReference type="InParanoid" id="A0A507AY74"/>
<dbReference type="InterPro" id="IPR051783">
    <property type="entry name" value="NAD(P)-dependent_oxidoreduct"/>
</dbReference>
<proteinExistence type="predicted"/>
<dbReference type="Gene3D" id="3.40.50.720">
    <property type="entry name" value="NAD(P)-binding Rossmann-like Domain"/>
    <property type="match status" value="1"/>
</dbReference>
<reference evidence="2 3" key="1">
    <citation type="submission" date="2019-06" db="EMBL/GenBank/DDBJ databases">
        <title>Draft genome sequence of the filamentous fungus Phialemoniopsis curvata isolated from diesel fuel.</title>
        <authorList>
            <person name="Varaljay V.A."/>
            <person name="Lyon W.J."/>
            <person name="Crouch A.L."/>
            <person name="Drake C.E."/>
            <person name="Hollomon J.M."/>
            <person name="Nadeau L.J."/>
            <person name="Nunn H.S."/>
            <person name="Stevenson B.S."/>
            <person name="Bojanowski C.L."/>
            <person name="Crookes-Goodson W.J."/>
        </authorList>
    </citation>
    <scope>NUCLEOTIDE SEQUENCE [LARGE SCALE GENOMIC DNA]</scope>
    <source>
        <strain evidence="2 3">D216</strain>
    </source>
</reference>
<evidence type="ECO:0000259" key="1">
    <source>
        <dbReference type="Pfam" id="PF01370"/>
    </source>
</evidence>
<dbReference type="FunCoup" id="A0A507AY74">
    <property type="interactions" value="34"/>
</dbReference>
<evidence type="ECO:0000313" key="2">
    <source>
        <dbReference type="EMBL" id="TPX11716.1"/>
    </source>
</evidence>
<dbReference type="STRING" id="1093900.A0A507AY74"/>
<dbReference type="SUPFAM" id="SSF51735">
    <property type="entry name" value="NAD(P)-binding Rossmann-fold domains"/>
    <property type="match status" value="1"/>
</dbReference>
<dbReference type="Proteomes" id="UP000319257">
    <property type="component" value="Unassembled WGS sequence"/>
</dbReference>
<dbReference type="PANTHER" id="PTHR48079">
    <property type="entry name" value="PROTEIN YEEZ"/>
    <property type="match status" value="1"/>
</dbReference>
<keyword evidence="3" id="KW-1185">Reference proteome</keyword>
<dbReference type="Pfam" id="PF01370">
    <property type="entry name" value="Epimerase"/>
    <property type="match status" value="1"/>
</dbReference>
<dbReference type="PANTHER" id="PTHR48079:SF9">
    <property type="entry name" value="PUTATIVE-RELATED"/>
    <property type="match status" value="1"/>
</dbReference>
<dbReference type="InterPro" id="IPR036291">
    <property type="entry name" value="NAD(P)-bd_dom_sf"/>
</dbReference>
<dbReference type="EMBL" id="SKBQ01000047">
    <property type="protein sequence ID" value="TPX11716.1"/>
    <property type="molecule type" value="Genomic_DNA"/>
</dbReference>
<feature type="domain" description="NAD-dependent epimerase/dehydratase" evidence="1">
    <location>
        <begin position="3"/>
        <end position="216"/>
    </location>
</feature>
<name>A0A507AY74_9PEZI</name>
<dbReference type="CDD" id="cd05262">
    <property type="entry name" value="SDR_a7"/>
    <property type="match status" value="1"/>
</dbReference>
<organism evidence="2 3">
    <name type="scientific">Thyridium curvatum</name>
    <dbReference type="NCBI Taxonomy" id="1093900"/>
    <lineage>
        <taxon>Eukaryota</taxon>
        <taxon>Fungi</taxon>
        <taxon>Dikarya</taxon>
        <taxon>Ascomycota</taxon>
        <taxon>Pezizomycotina</taxon>
        <taxon>Sordariomycetes</taxon>
        <taxon>Sordariomycetidae</taxon>
        <taxon>Thyridiales</taxon>
        <taxon>Thyridiaceae</taxon>
        <taxon>Thyridium</taxon>
    </lineage>
</organism>
<dbReference type="GeneID" id="41975142"/>
<dbReference type="GO" id="GO:0005737">
    <property type="term" value="C:cytoplasm"/>
    <property type="evidence" value="ECO:0007669"/>
    <property type="project" value="TreeGrafter"/>
</dbReference>